<reference evidence="10 11" key="2">
    <citation type="submission" date="2017-04" db="EMBL/GenBank/DDBJ databases">
        <title>CpG methylation of centromeres and impact of large insertions on vertebrate speciation.</title>
        <authorList>
            <person name="Ichikawa K."/>
            <person name="Yoshimura J."/>
            <person name="Morishita S."/>
        </authorList>
    </citation>
    <scope>NUCLEOTIDE SEQUENCE</scope>
    <source>
        <strain evidence="10 11">HNI</strain>
    </source>
</reference>
<dbReference type="Ensembl" id="ENSORLT00020005659.1">
    <property type="protein sequence ID" value="ENSORLP00020005813.1"/>
    <property type="gene ID" value="ENSORLG00020006666.1"/>
</dbReference>
<dbReference type="SMART" id="SM00408">
    <property type="entry name" value="IGc2"/>
    <property type="match status" value="1"/>
</dbReference>
<evidence type="ECO:0000256" key="8">
    <source>
        <dbReference type="SAM" id="SignalP"/>
    </source>
</evidence>
<organism evidence="10 11">
    <name type="scientific">Oryzias latipes</name>
    <name type="common">Japanese rice fish</name>
    <name type="synonym">Japanese killifish</name>
    <dbReference type="NCBI Taxonomy" id="8090"/>
    <lineage>
        <taxon>Eukaryota</taxon>
        <taxon>Metazoa</taxon>
        <taxon>Chordata</taxon>
        <taxon>Craniata</taxon>
        <taxon>Vertebrata</taxon>
        <taxon>Euteleostomi</taxon>
        <taxon>Actinopterygii</taxon>
        <taxon>Neopterygii</taxon>
        <taxon>Teleostei</taxon>
        <taxon>Neoteleostei</taxon>
        <taxon>Acanthomorphata</taxon>
        <taxon>Ovalentaria</taxon>
        <taxon>Atherinomorphae</taxon>
        <taxon>Beloniformes</taxon>
        <taxon>Adrianichthyidae</taxon>
        <taxon>Oryziinae</taxon>
        <taxon>Oryzias</taxon>
    </lineage>
</organism>
<keyword evidence="3 8" id="KW-0732">Signal</keyword>
<sequence length="305" mass="33532">MIGKLAALIFLSTVYCLFSSGLVHTAAPPRLITTIEVKVGEKVTFNCSLTADESRFVQWYKQSPGKVIETVASGAYSHVKLLEPFNDQRFEVNISREQMFLTITSVTKEDEAEYFCQGGGEYLQVFKAGFLLTVKESVNFQCLMISKNEENNITCPGNQNVHWFRSASGSSHPGVIFTPTDLNNQTTGKSCVYRLTKTSNDSSDAGIYYCAVAMCGEILFGNGTRVEIGKYSGMFSSDLDLYQVLVDIKALNPFGSSRPTRQCAEPFFFNDLCSFSSSDRPSRKASASAAGFHALSAARVRKSMA</sequence>
<reference evidence="10" key="3">
    <citation type="submission" date="2025-08" db="UniProtKB">
        <authorList>
            <consortium name="Ensembl"/>
        </authorList>
    </citation>
    <scope>IDENTIFICATION</scope>
    <source>
        <strain evidence="10">HNI</strain>
    </source>
</reference>
<dbReference type="PROSITE" id="PS50835">
    <property type="entry name" value="IG_LIKE"/>
    <property type="match status" value="2"/>
</dbReference>
<evidence type="ECO:0000256" key="2">
    <source>
        <dbReference type="ARBA" id="ARBA00022475"/>
    </source>
</evidence>
<feature type="domain" description="Ig-like" evidence="9">
    <location>
        <begin position="136"/>
        <end position="212"/>
    </location>
</feature>
<keyword evidence="4" id="KW-0391">Immunity</keyword>
<keyword evidence="7" id="KW-0325">Glycoprotein</keyword>
<evidence type="ECO:0000256" key="5">
    <source>
        <dbReference type="ARBA" id="ARBA00023136"/>
    </source>
</evidence>
<dbReference type="PANTHER" id="PTHR19433:SF127">
    <property type="entry name" value="NITR9"/>
    <property type="match status" value="1"/>
</dbReference>
<comment type="subcellular location">
    <subcellularLocation>
        <location evidence="1">Cell membrane</location>
    </subcellularLocation>
</comment>
<keyword evidence="5" id="KW-0472">Membrane</keyword>
<evidence type="ECO:0000259" key="9">
    <source>
        <dbReference type="PROSITE" id="PS50835"/>
    </source>
</evidence>
<evidence type="ECO:0000256" key="6">
    <source>
        <dbReference type="ARBA" id="ARBA00023157"/>
    </source>
</evidence>
<keyword evidence="6" id="KW-1015">Disulfide bond</keyword>
<dbReference type="InterPro" id="IPR007110">
    <property type="entry name" value="Ig-like_dom"/>
</dbReference>
<evidence type="ECO:0000313" key="11">
    <source>
        <dbReference type="Proteomes" id="UP000265180"/>
    </source>
</evidence>
<keyword evidence="2" id="KW-1003">Cell membrane</keyword>
<feature type="chain" id="PRO_5018089164" description="Ig-like domain-containing protein" evidence="8">
    <location>
        <begin position="17"/>
        <end position="305"/>
    </location>
</feature>
<feature type="domain" description="Ig-like" evidence="9">
    <location>
        <begin position="29"/>
        <end position="117"/>
    </location>
</feature>
<dbReference type="Proteomes" id="UP000265180">
    <property type="component" value="Chromosome 10"/>
</dbReference>
<dbReference type="GO" id="GO:0005886">
    <property type="term" value="C:plasma membrane"/>
    <property type="evidence" value="ECO:0007669"/>
    <property type="project" value="UniProtKB-SubCell"/>
</dbReference>
<evidence type="ECO:0000256" key="7">
    <source>
        <dbReference type="ARBA" id="ARBA00023180"/>
    </source>
</evidence>
<name>A0A3P9KBZ7_ORYLA</name>
<evidence type="ECO:0000313" key="10">
    <source>
        <dbReference type="Ensembl" id="ENSORLP00020005813.1"/>
    </source>
</evidence>
<proteinExistence type="predicted"/>
<dbReference type="InterPro" id="IPR052051">
    <property type="entry name" value="TCR_complex_component"/>
</dbReference>
<feature type="signal peptide" evidence="8">
    <location>
        <begin position="1"/>
        <end position="16"/>
    </location>
</feature>
<dbReference type="AlphaFoldDB" id="A0A3P9KBZ7"/>
<dbReference type="Gene3D" id="2.60.40.10">
    <property type="entry name" value="Immunoglobulins"/>
    <property type="match status" value="2"/>
</dbReference>
<reference key="1">
    <citation type="journal article" date="2007" name="Nature">
        <title>The medaka draft genome and insights into vertebrate genome evolution.</title>
        <authorList>
            <person name="Kasahara M."/>
            <person name="Naruse K."/>
            <person name="Sasaki S."/>
            <person name="Nakatani Y."/>
            <person name="Qu W."/>
            <person name="Ahsan B."/>
            <person name="Yamada T."/>
            <person name="Nagayasu Y."/>
            <person name="Doi K."/>
            <person name="Kasai Y."/>
            <person name="Jindo T."/>
            <person name="Kobayashi D."/>
            <person name="Shimada A."/>
            <person name="Toyoda A."/>
            <person name="Kuroki Y."/>
            <person name="Fujiyama A."/>
            <person name="Sasaki T."/>
            <person name="Shimizu A."/>
            <person name="Asakawa S."/>
            <person name="Shimizu N."/>
            <person name="Hashimoto S."/>
            <person name="Yang J."/>
            <person name="Lee Y."/>
            <person name="Matsushima K."/>
            <person name="Sugano S."/>
            <person name="Sakaizumi M."/>
            <person name="Narita T."/>
            <person name="Ohishi K."/>
            <person name="Haga S."/>
            <person name="Ohta F."/>
            <person name="Nomoto H."/>
            <person name="Nogata K."/>
            <person name="Morishita T."/>
            <person name="Endo T."/>
            <person name="Shin-I T."/>
            <person name="Takeda H."/>
            <person name="Morishita S."/>
            <person name="Kohara Y."/>
        </authorList>
    </citation>
    <scope>NUCLEOTIDE SEQUENCE [LARGE SCALE GENOMIC DNA]</scope>
    <source>
        <strain>Hd-rR</strain>
    </source>
</reference>
<dbReference type="InterPro" id="IPR013783">
    <property type="entry name" value="Ig-like_fold"/>
</dbReference>
<evidence type="ECO:0000256" key="1">
    <source>
        <dbReference type="ARBA" id="ARBA00004236"/>
    </source>
</evidence>
<accession>A0A3P9KBZ7</accession>
<evidence type="ECO:0000256" key="4">
    <source>
        <dbReference type="ARBA" id="ARBA00022859"/>
    </source>
</evidence>
<evidence type="ECO:0000256" key="3">
    <source>
        <dbReference type="ARBA" id="ARBA00022729"/>
    </source>
</evidence>
<dbReference type="SMART" id="SM00409">
    <property type="entry name" value="IG"/>
    <property type="match status" value="2"/>
</dbReference>
<dbReference type="SUPFAM" id="SSF48726">
    <property type="entry name" value="Immunoglobulin"/>
    <property type="match status" value="2"/>
</dbReference>
<dbReference type="InterPro" id="IPR036179">
    <property type="entry name" value="Ig-like_dom_sf"/>
</dbReference>
<dbReference type="InterPro" id="IPR003599">
    <property type="entry name" value="Ig_sub"/>
</dbReference>
<dbReference type="Pfam" id="PF07686">
    <property type="entry name" value="V-set"/>
    <property type="match status" value="1"/>
</dbReference>
<reference evidence="10" key="4">
    <citation type="submission" date="2025-09" db="UniProtKB">
        <authorList>
            <consortium name="Ensembl"/>
        </authorList>
    </citation>
    <scope>IDENTIFICATION</scope>
    <source>
        <strain evidence="10">HNI</strain>
    </source>
</reference>
<dbReference type="SMART" id="SM00406">
    <property type="entry name" value="IGv"/>
    <property type="match status" value="1"/>
</dbReference>
<protein>
    <recommendedName>
        <fullName evidence="9">Ig-like domain-containing protein</fullName>
    </recommendedName>
</protein>
<dbReference type="InterPro" id="IPR013106">
    <property type="entry name" value="Ig_V-set"/>
</dbReference>
<dbReference type="GO" id="GO:0002376">
    <property type="term" value="P:immune system process"/>
    <property type="evidence" value="ECO:0007669"/>
    <property type="project" value="UniProtKB-KW"/>
</dbReference>
<dbReference type="PANTHER" id="PTHR19433">
    <property type="entry name" value="T-CELL RECEPTOR ALPHA CHAIN V REGION-RELATED"/>
    <property type="match status" value="1"/>
</dbReference>
<dbReference type="InterPro" id="IPR003598">
    <property type="entry name" value="Ig_sub2"/>
</dbReference>
<dbReference type="CDD" id="cd00099">
    <property type="entry name" value="IgV"/>
    <property type="match status" value="1"/>
</dbReference>